<dbReference type="GO" id="GO:0015031">
    <property type="term" value="P:protein transport"/>
    <property type="evidence" value="ECO:0007669"/>
    <property type="project" value="UniProtKB-KW"/>
</dbReference>
<evidence type="ECO:0000256" key="4">
    <source>
        <dbReference type="RuleBase" id="RU367079"/>
    </source>
</evidence>
<accession>A0A3N4KGS1</accession>
<dbReference type="Pfam" id="PF04048">
    <property type="entry name" value="Sec8_N"/>
    <property type="match status" value="1"/>
</dbReference>
<name>A0A3N4KGS1_9PEZI</name>
<sequence length="1101" mass="123424">MDSQGQRPRQVGGASNNYGGYDYGERGGYGERDRWRNDREAERSGGYAGYGGSDYGRQPPPRSQQRELAPSGTEQSYRSRSRSRERDPSSRSAPRQNGVKTYGPGTRKLEDILNVIEKDWDFMTLDSCVPVKVALQLMDTSSLGRAHQYDAFRQTNSELQYALQAIVNDHHQGFNSSIGTFHSIMRSITTSQGKVRTLRESLIQAKSDLSTSKPEVKHMVDTSQKYDTMLRTLSLIEQVNGVPERLEARISEKRFLTAVEVLSDALKVINQPEMMEIGALSDLRIYLGSQESSLADILIEELHNHLYLKSPYCVDRWKPYSPHQKDLSGEDTPGANDNRFSMPEALLVKNGKRPFHQFLDSTDFTQPMVEDANTNKNPEADSIYYIRLLLEAINNLGHLSNAVGTVNQRLPVELFKLVDRTNNEVDQRHPSSLTGVARAAGSFGKTMDLGLNENDVRVTVIHDLLWTLYSKFAAVMEGHRVIYDVVKGISKRDGSEDAATLTNGFMEVWQLIQSEMRSLLHDYLTMTDSRSVASAPLGHQNINNVITSRAPRDKNKMLFKLANTDSTSLLMKVDHDDLESILKASVPGLVSESLRPATTSTDVHTSSDGAATGHKLLIEPSVFNMGFLLPPSLAFLNRIKEIVPSGSGIVLSTLTSFLDDFLVNVFHPSLEDTIRDLFNQTTSDLDAFHQDPQWAAVAKKPVMKGAISFFGLITALCKMLDTIPPDQAFGQLTIDLLKSYYDKCFDWYKELVSRHRAASGNAGGPVLETKKSAEWAKHETTRSAMLEVWTSIKDEEALKKEIDIELKEQGNNPITSPDLITDRKVINSLCILYSSMKWLASNVVQLRHVEDAPSFSRNDGSSAGRPRRRWTLIESAKSQDDDARAVYLPMTTETVSGFDKVVNDFQELANTILFTLRAEARCHVLHYLHLCLTEGNYCLDSTINTPDSNVISLNVDLVWFDEDISNLLREKETKFLTRGLGALMDHILVANANQIKIINNAGAQRMQLNILVLQQNLKNIEIGVKLDRSTRFYALYTAGMQNLIATAKEGKLDFSYDDLKVLVELYFSEAMSNRRESSSALQARRSLNENLLALSEIMWTL</sequence>
<proteinExistence type="inferred from homology"/>
<keyword evidence="3 4" id="KW-0653">Protein transport</keyword>
<feature type="compositionally biased region" description="Polar residues" evidence="5">
    <location>
        <begin position="1"/>
        <end position="17"/>
    </location>
</feature>
<evidence type="ECO:0000313" key="8">
    <source>
        <dbReference type="EMBL" id="RPB09756.1"/>
    </source>
</evidence>
<evidence type="ECO:0000256" key="2">
    <source>
        <dbReference type="ARBA" id="ARBA00022483"/>
    </source>
</evidence>
<dbReference type="FunCoup" id="A0A3N4KGS1">
    <property type="interactions" value="283"/>
</dbReference>
<dbReference type="OrthoDB" id="272977at2759"/>
<dbReference type="InterPro" id="IPR039682">
    <property type="entry name" value="Sec8/EXOC4"/>
</dbReference>
<evidence type="ECO:0000256" key="1">
    <source>
        <dbReference type="ARBA" id="ARBA00022448"/>
    </source>
</evidence>
<dbReference type="GO" id="GO:0000145">
    <property type="term" value="C:exocyst"/>
    <property type="evidence" value="ECO:0007669"/>
    <property type="project" value="UniProtKB-UniRule"/>
</dbReference>
<evidence type="ECO:0000313" key="9">
    <source>
        <dbReference type="Proteomes" id="UP000277580"/>
    </source>
</evidence>
<dbReference type="InParanoid" id="A0A3N4KGS1"/>
<dbReference type="Pfam" id="PF20652">
    <property type="entry name" value="Sec8_C"/>
    <property type="match status" value="1"/>
</dbReference>
<feature type="compositionally biased region" description="Basic and acidic residues" evidence="5">
    <location>
        <begin position="23"/>
        <end position="43"/>
    </location>
</feature>
<evidence type="ECO:0000259" key="6">
    <source>
        <dbReference type="Pfam" id="PF04048"/>
    </source>
</evidence>
<dbReference type="GO" id="GO:0006904">
    <property type="term" value="P:vesicle docking involved in exocytosis"/>
    <property type="evidence" value="ECO:0007669"/>
    <property type="project" value="InterPro"/>
</dbReference>
<keyword evidence="9" id="KW-1185">Reference proteome</keyword>
<gene>
    <name evidence="8" type="ORF">P167DRAFT_294150</name>
</gene>
<dbReference type="STRING" id="1392247.A0A3N4KGS1"/>
<reference evidence="8 9" key="1">
    <citation type="journal article" date="2018" name="Nat. Ecol. Evol.">
        <title>Pezizomycetes genomes reveal the molecular basis of ectomycorrhizal truffle lifestyle.</title>
        <authorList>
            <person name="Murat C."/>
            <person name="Payen T."/>
            <person name="Noel B."/>
            <person name="Kuo A."/>
            <person name="Morin E."/>
            <person name="Chen J."/>
            <person name="Kohler A."/>
            <person name="Krizsan K."/>
            <person name="Balestrini R."/>
            <person name="Da Silva C."/>
            <person name="Montanini B."/>
            <person name="Hainaut M."/>
            <person name="Levati E."/>
            <person name="Barry K.W."/>
            <person name="Belfiori B."/>
            <person name="Cichocki N."/>
            <person name="Clum A."/>
            <person name="Dockter R.B."/>
            <person name="Fauchery L."/>
            <person name="Guy J."/>
            <person name="Iotti M."/>
            <person name="Le Tacon F."/>
            <person name="Lindquist E.A."/>
            <person name="Lipzen A."/>
            <person name="Malagnac F."/>
            <person name="Mello A."/>
            <person name="Molinier V."/>
            <person name="Miyauchi S."/>
            <person name="Poulain J."/>
            <person name="Riccioni C."/>
            <person name="Rubini A."/>
            <person name="Sitrit Y."/>
            <person name="Splivallo R."/>
            <person name="Traeger S."/>
            <person name="Wang M."/>
            <person name="Zifcakova L."/>
            <person name="Wipf D."/>
            <person name="Zambonelli A."/>
            <person name="Paolocci F."/>
            <person name="Nowrousian M."/>
            <person name="Ottonello S."/>
            <person name="Baldrian P."/>
            <person name="Spatafora J.W."/>
            <person name="Henrissat B."/>
            <person name="Nagy L.G."/>
            <person name="Aury J.M."/>
            <person name="Wincker P."/>
            <person name="Grigoriev I.V."/>
            <person name="Bonfante P."/>
            <person name="Martin F.M."/>
        </authorList>
    </citation>
    <scope>NUCLEOTIDE SEQUENCE [LARGE SCALE GENOMIC DNA]</scope>
    <source>
        <strain evidence="8 9">CCBAS932</strain>
    </source>
</reference>
<dbReference type="GO" id="GO:0006893">
    <property type="term" value="P:Golgi to plasma membrane transport"/>
    <property type="evidence" value="ECO:0007669"/>
    <property type="project" value="TreeGrafter"/>
</dbReference>
<protein>
    <recommendedName>
        <fullName evidence="4">Exocyst complex component Sec8</fullName>
    </recommendedName>
</protein>
<dbReference type="InterPro" id="IPR048630">
    <property type="entry name" value="Sec8_M"/>
</dbReference>
<comment type="function">
    <text evidence="4">Component of the exocyst complex involved in the docking of exocytic vesicles with fusion sites on the plasma membrane.</text>
</comment>
<organism evidence="8 9">
    <name type="scientific">Morchella conica CCBAS932</name>
    <dbReference type="NCBI Taxonomy" id="1392247"/>
    <lineage>
        <taxon>Eukaryota</taxon>
        <taxon>Fungi</taxon>
        <taxon>Dikarya</taxon>
        <taxon>Ascomycota</taxon>
        <taxon>Pezizomycotina</taxon>
        <taxon>Pezizomycetes</taxon>
        <taxon>Pezizales</taxon>
        <taxon>Morchellaceae</taxon>
        <taxon>Morchella</taxon>
    </lineage>
</organism>
<feature type="domain" description="Exocyst complex component Sec8 middle helical bundle" evidence="7">
    <location>
        <begin position="377"/>
        <end position="633"/>
    </location>
</feature>
<evidence type="ECO:0000256" key="5">
    <source>
        <dbReference type="SAM" id="MobiDB-lite"/>
    </source>
</evidence>
<dbReference type="AlphaFoldDB" id="A0A3N4KGS1"/>
<dbReference type="PANTHER" id="PTHR14146:SF0">
    <property type="entry name" value="EXOCYST COMPLEX COMPONENT 4"/>
    <property type="match status" value="1"/>
</dbReference>
<evidence type="ECO:0000256" key="3">
    <source>
        <dbReference type="ARBA" id="ARBA00022927"/>
    </source>
</evidence>
<feature type="domain" description="Exocyst complex component Sec8 N-terminal" evidence="6">
    <location>
        <begin position="108"/>
        <end position="248"/>
    </location>
</feature>
<dbReference type="GO" id="GO:0090522">
    <property type="term" value="P:vesicle tethering involved in exocytosis"/>
    <property type="evidence" value="ECO:0007669"/>
    <property type="project" value="UniProtKB-UniRule"/>
</dbReference>
<feature type="region of interest" description="Disordered" evidence="5">
    <location>
        <begin position="1"/>
        <end position="105"/>
    </location>
</feature>
<dbReference type="PANTHER" id="PTHR14146">
    <property type="entry name" value="EXOCYST COMPLEX COMPONENT 4"/>
    <property type="match status" value="1"/>
</dbReference>
<comment type="similarity">
    <text evidence="4">Belongs to the SEC8 family.</text>
</comment>
<dbReference type="Proteomes" id="UP000277580">
    <property type="component" value="Unassembled WGS sequence"/>
</dbReference>
<keyword evidence="2 4" id="KW-0268">Exocytosis</keyword>
<dbReference type="GO" id="GO:0006612">
    <property type="term" value="P:protein targeting to membrane"/>
    <property type="evidence" value="ECO:0007669"/>
    <property type="project" value="UniProtKB-UniRule"/>
</dbReference>
<dbReference type="InterPro" id="IPR007191">
    <property type="entry name" value="Sec8_exocyst_N"/>
</dbReference>
<evidence type="ECO:0000259" key="7">
    <source>
        <dbReference type="Pfam" id="PF20652"/>
    </source>
</evidence>
<keyword evidence="1 4" id="KW-0813">Transport</keyword>
<dbReference type="EMBL" id="ML119149">
    <property type="protein sequence ID" value="RPB09756.1"/>
    <property type="molecule type" value="Genomic_DNA"/>
</dbReference>